<proteinExistence type="predicted"/>
<sequence>MTPRQWLPAVALDEVIPATADLPDDFLSGDTDGTWHIRPRDGDAHGQGAFEISLAPGQVVPFCFNDRFGTITVQVGEHGFSVFGDYPAHANCFFRDDDEGVFESAADLVENDLGPRLAAGTYQVEVYYWSAGVDFRFELPATGPQFVPVDGLPIDDEARR</sequence>
<accession>A0ACD4NR65</accession>
<evidence type="ECO:0000313" key="2">
    <source>
        <dbReference type="Proteomes" id="UP001163223"/>
    </source>
</evidence>
<name>A0ACD4NR65_9HYPH</name>
<dbReference type="Proteomes" id="UP001163223">
    <property type="component" value="Chromosome"/>
</dbReference>
<gene>
    <name evidence="1" type="ORF">OXU80_03460</name>
</gene>
<reference evidence="1" key="1">
    <citation type="submission" date="2022-11" db="EMBL/GenBank/DDBJ databases">
        <title>beta-Carotene-producing bacterium, Jeongeuplla avenae sp. nov., alleviates the salt stress of Arabidopsis seedlings.</title>
        <authorList>
            <person name="Jiang L."/>
            <person name="Lee J."/>
        </authorList>
    </citation>
    <scope>NUCLEOTIDE SEQUENCE</scope>
    <source>
        <strain evidence="1">DY_R2A_6</strain>
    </source>
</reference>
<evidence type="ECO:0000313" key="1">
    <source>
        <dbReference type="EMBL" id="WAJ29304.1"/>
    </source>
</evidence>
<organism evidence="1 2">
    <name type="scientific">Antarcticirhabdus aurantiaca</name>
    <dbReference type="NCBI Taxonomy" id="2606717"/>
    <lineage>
        <taxon>Bacteria</taxon>
        <taxon>Pseudomonadati</taxon>
        <taxon>Pseudomonadota</taxon>
        <taxon>Alphaproteobacteria</taxon>
        <taxon>Hyphomicrobiales</taxon>
        <taxon>Aurantimonadaceae</taxon>
        <taxon>Antarcticirhabdus</taxon>
    </lineage>
</organism>
<keyword evidence="2" id="KW-1185">Reference proteome</keyword>
<dbReference type="EMBL" id="CP113520">
    <property type="protein sequence ID" value="WAJ29304.1"/>
    <property type="molecule type" value="Genomic_DNA"/>
</dbReference>
<protein>
    <submittedName>
        <fullName evidence="1">Uncharacterized protein</fullName>
    </submittedName>
</protein>